<dbReference type="Proteomes" id="UP001523565">
    <property type="component" value="Unassembled WGS sequence"/>
</dbReference>
<evidence type="ECO:0000313" key="1">
    <source>
        <dbReference type="EMBL" id="MCP1111077.1"/>
    </source>
</evidence>
<name>A0ABT1EP68_9FIRM</name>
<protein>
    <submittedName>
        <fullName evidence="1">DUF5688 family protein</fullName>
    </submittedName>
</protein>
<dbReference type="InterPro" id="IPR043743">
    <property type="entry name" value="DUF5688"/>
</dbReference>
<dbReference type="Pfam" id="PF18941">
    <property type="entry name" value="DUF5688"/>
    <property type="match status" value="1"/>
</dbReference>
<sequence>MFNQFAKDIEEELRDYIADHGITATVHLNNVLKRNDVSRQGVIIRDAQSEIAPVIYLDPYFDDYQKGKDIESIVKELIQIYETNKDAQKKLNISNIHEFEKVKNNLGLGVVNATKSLEMLSDIPYRGMEDLAAYCTLIISDRNDNYGQIKVTNSLLEKWGVGFDEVYNIALQNNHAHNTFCLYNMEDIMSEMLNHTTPENMLGRK</sequence>
<evidence type="ECO:0000313" key="2">
    <source>
        <dbReference type="Proteomes" id="UP001523565"/>
    </source>
</evidence>
<proteinExistence type="predicted"/>
<accession>A0ABT1EP68</accession>
<feature type="non-terminal residue" evidence="1">
    <location>
        <position position="205"/>
    </location>
</feature>
<keyword evidence="2" id="KW-1185">Reference proteome</keyword>
<comment type="caution">
    <text evidence="1">The sequence shown here is derived from an EMBL/GenBank/DDBJ whole genome shotgun (WGS) entry which is preliminary data.</text>
</comment>
<dbReference type="RefSeq" id="WP_262069958.1">
    <property type="nucleotide sequence ID" value="NZ_JAMXOC010000023.1"/>
</dbReference>
<gene>
    <name evidence="1" type="ORF">NK118_12540</name>
</gene>
<dbReference type="EMBL" id="JAMZFV010000023">
    <property type="protein sequence ID" value="MCP1111077.1"/>
    <property type="molecule type" value="Genomic_DNA"/>
</dbReference>
<reference evidence="1 2" key="1">
    <citation type="journal article" date="2022" name="Genome Biol. Evol.">
        <title>Host diet, physiology and behaviors set the stage for Lachnospiraceae cladogenesis.</title>
        <authorList>
            <person name="Vera-Ponce De Leon A."/>
            <person name="Schneider M."/>
            <person name="Jahnes B.C."/>
            <person name="Sadowski V."/>
            <person name="Camuy-Velez L.A."/>
            <person name="Duan J."/>
            <person name="Sabree Z.L."/>
        </authorList>
    </citation>
    <scope>NUCLEOTIDE SEQUENCE [LARGE SCALE GENOMIC DNA]</scope>
    <source>
        <strain evidence="1 2">PAL227</strain>
    </source>
</reference>
<organism evidence="1 2">
    <name type="scientific">Ohessyouella blattaphilus</name>
    <dbReference type="NCBI Taxonomy" id="2949333"/>
    <lineage>
        <taxon>Bacteria</taxon>
        <taxon>Bacillati</taxon>
        <taxon>Bacillota</taxon>
        <taxon>Clostridia</taxon>
        <taxon>Lachnospirales</taxon>
        <taxon>Lachnospiraceae</taxon>
        <taxon>Ohessyouella</taxon>
    </lineage>
</organism>